<dbReference type="InterPro" id="IPR011576">
    <property type="entry name" value="Pyridox_Oxase_N"/>
</dbReference>
<feature type="compositionally biased region" description="Basic residues" evidence="2">
    <location>
        <begin position="29"/>
        <end position="44"/>
    </location>
</feature>
<feature type="region of interest" description="Disordered" evidence="2">
    <location>
        <begin position="1"/>
        <end position="78"/>
    </location>
</feature>
<comment type="caution">
    <text evidence="4">The sequence shown here is derived from an EMBL/GenBank/DDBJ whole genome shotgun (WGS) entry which is preliminary data.</text>
</comment>
<dbReference type="Pfam" id="PF01243">
    <property type="entry name" value="PNPOx_N"/>
    <property type="match status" value="1"/>
</dbReference>
<feature type="compositionally biased region" description="Low complexity" evidence="2">
    <location>
        <begin position="1"/>
        <end position="15"/>
    </location>
</feature>
<dbReference type="NCBIfam" id="TIGR04023">
    <property type="entry name" value="PPOX_MSMEG_5819"/>
    <property type="match status" value="1"/>
</dbReference>
<dbReference type="AlphaFoldDB" id="A0A918K7A3"/>
<feature type="compositionally biased region" description="Basic and acidic residues" evidence="2">
    <location>
        <begin position="16"/>
        <end position="28"/>
    </location>
</feature>
<gene>
    <name evidence="4" type="ORF">GCM10010515_19100</name>
</gene>
<dbReference type="InterPro" id="IPR012349">
    <property type="entry name" value="Split_barrel_FMN-bd"/>
</dbReference>
<dbReference type="InterPro" id="IPR052019">
    <property type="entry name" value="F420H2_bilvrd_red/Heme_oxyg"/>
</dbReference>
<accession>A0A918K7A3</accession>
<feature type="domain" description="Pyridoxamine 5'-phosphate oxidase N-terminal" evidence="3">
    <location>
        <begin position="98"/>
        <end position="190"/>
    </location>
</feature>
<dbReference type="GO" id="GO:0005829">
    <property type="term" value="C:cytosol"/>
    <property type="evidence" value="ECO:0007669"/>
    <property type="project" value="TreeGrafter"/>
</dbReference>
<dbReference type="Proteomes" id="UP000645555">
    <property type="component" value="Unassembled WGS sequence"/>
</dbReference>
<protein>
    <recommendedName>
        <fullName evidence="3">Pyridoxamine 5'-phosphate oxidase N-terminal domain-containing protein</fullName>
    </recommendedName>
</protein>
<evidence type="ECO:0000313" key="5">
    <source>
        <dbReference type="Proteomes" id="UP000645555"/>
    </source>
</evidence>
<evidence type="ECO:0000313" key="4">
    <source>
        <dbReference type="EMBL" id="GGX52044.1"/>
    </source>
</evidence>
<keyword evidence="1" id="KW-0560">Oxidoreductase</keyword>
<dbReference type="EMBL" id="BMWD01000005">
    <property type="protein sequence ID" value="GGX52044.1"/>
    <property type="molecule type" value="Genomic_DNA"/>
</dbReference>
<dbReference type="Gene3D" id="2.30.110.10">
    <property type="entry name" value="Electron Transport, Fmn-binding Protein, Chain A"/>
    <property type="match status" value="1"/>
</dbReference>
<dbReference type="GO" id="GO:0070967">
    <property type="term" value="F:coenzyme F420 binding"/>
    <property type="evidence" value="ECO:0007669"/>
    <property type="project" value="TreeGrafter"/>
</dbReference>
<proteinExistence type="predicted"/>
<dbReference type="PANTHER" id="PTHR35176">
    <property type="entry name" value="HEME OXYGENASE HI_0854-RELATED"/>
    <property type="match status" value="1"/>
</dbReference>
<reference evidence="4" key="1">
    <citation type="journal article" date="2014" name="Int. J. Syst. Evol. Microbiol.">
        <title>Complete genome sequence of Corynebacterium casei LMG S-19264T (=DSM 44701T), isolated from a smear-ripened cheese.</title>
        <authorList>
            <consortium name="US DOE Joint Genome Institute (JGI-PGF)"/>
            <person name="Walter F."/>
            <person name="Albersmeier A."/>
            <person name="Kalinowski J."/>
            <person name="Ruckert C."/>
        </authorList>
    </citation>
    <scope>NUCLEOTIDE SEQUENCE</scope>
    <source>
        <strain evidence="4">JCM 4956</strain>
    </source>
</reference>
<dbReference type="GO" id="GO:0016627">
    <property type="term" value="F:oxidoreductase activity, acting on the CH-CH group of donors"/>
    <property type="evidence" value="ECO:0007669"/>
    <property type="project" value="TreeGrafter"/>
</dbReference>
<name>A0A918K7A3_9ACTN</name>
<evidence type="ECO:0000256" key="1">
    <source>
        <dbReference type="ARBA" id="ARBA00023002"/>
    </source>
</evidence>
<sequence>MAAVPVTVSVSAPPSRIRDRPDGTGQDRGRRRVPAGRIRPKTARLPRALPSGARATSAMRSCLPPTEPDEGGLRTRGQDPVRTARIPCLAADMTAFSEAERVYLASQRLGRLATVDQHGQPQANPVGFHPQEDGTILIGGYAMGTTKKWRNLQKNPKVALVVDDVVSLRPWKVRGVDIRGEAELLTGPHELGPHFSEELIRVHPRRIHSWGLEE</sequence>
<reference evidence="4" key="2">
    <citation type="submission" date="2020-09" db="EMBL/GenBank/DDBJ databases">
        <authorList>
            <person name="Sun Q."/>
            <person name="Ohkuma M."/>
        </authorList>
    </citation>
    <scope>NUCLEOTIDE SEQUENCE</scope>
    <source>
        <strain evidence="4">JCM 4956</strain>
    </source>
</reference>
<dbReference type="SUPFAM" id="SSF50475">
    <property type="entry name" value="FMN-binding split barrel"/>
    <property type="match status" value="1"/>
</dbReference>
<dbReference type="PANTHER" id="PTHR35176:SF6">
    <property type="entry name" value="HEME OXYGENASE HI_0854-RELATED"/>
    <property type="match status" value="1"/>
</dbReference>
<organism evidence="4 5">
    <name type="scientific">Streptomyces fructofermentans</name>
    <dbReference type="NCBI Taxonomy" id="152141"/>
    <lineage>
        <taxon>Bacteria</taxon>
        <taxon>Bacillati</taxon>
        <taxon>Actinomycetota</taxon>
        <taxon>Actinomycetes</taxon>
        <taxon>Kitasatosporales</taxon>
        <taxon>Streptomycetaceae</taxon>
        <taxon>Streptomyces</taxon>
    </lineage>
</organism>
<keyword evidence="5" id="KW-1185">Reference proteome</keyword>
<evidence type="ECO:0000256" key="2">
    <source>
        <dbReference type="SAM" id="MobiDB-lite"/>
    </source>
</evidence>
<dbReference type="InterPro" id="IPR024031">
    <property type="entry name" value="MSMEG_5819/OxyR"/>
</dbReference>
<evidence type="ECO:0000259" key="3">
    <source>
        <dbReference type="Pfam" id="PF01243"/>
    </source>
</evidence>